<sequence>MSLLDRNSIIYLLIIAAAIFLAIQINPFLILLWPFLLFLDDVSYFFLGKSVFDTEIAIQRGYQFAYIFLDGQSNEGRDLGFNLYDGDLSKSLQQSQKDKWDFVLQ</sequence>
<feature type="transmembrane region" description="Helical" evidence="1">
    <location>
        <begin position="9"/>
        <end position="36"/>
    </location>
</feature>
<name>A0A3B0V3P2_9ZZZZ</name>
<keyword evidence="1" id="KW-0472">Membrane</keyword>
<evidence type="ECO:0000256" key="1">
    <source>
        <dbReference type="SAM" id="Phobius"/>
    </source>
</evidence>
<reference evidence="2" key="1">
    <citation type="submission" date="2018-06" db="EMBL/GenBank/DDBJ databases">
        <authorList>
            <person name="Zhirakovskaya E."/>
        </authorList>
    </citation>
    <scope>NUCLEOTIDE SEQUENCE</scope>
</reference>
<keyword evidence="1" id="KW-0812">Transmembrane</keyword>
<accession>A0A3B0V3P2</accession>
<proteinExistence type="predicted"/>
<keyword evidence="1" id="KW-1133">Transmembrane helix</keyword>
<dbReference type="EMBL" id="UOEU01000698">
    <property type="protein sequence ID" value="VAW38145.1"/>
    <property type="molecule type" value="Genomic_DNA"/>
</dbReference>
<dbReference type="AlphaFoldDB" id="A0A3B0V3P2"/>
<organism evidence="2">
    <name type="scientific">hydrothermal vent metagenome</name>
    <dbReference type="NCBI Taxonomy" id="652676"/>
    <lineage>
        <taxon>unclassified sequences</taxon>
        <taxon>metagenomes</taxon>
        <taxon>ecological metagenomes</taxon>
    </lineage>
</organism>
<gene>
    <name evidence="2" type="ORF">MNBD_CHLOROFLEXI01-317</name>
</gene>
<evidence type="ECO:0000313" key="2">
    <source>
        <dbReference type="EMBL" id="VAW38145.1"/>
    </source>
</evidence>
<protein>
    <submittedName>
        <fullName evidence="2">Uncharacterized protein</fullName>
    </submittedName>
</protein>